<proteinExistence type="predicted"/>
<organism evidence="2 3">
    <name type="scientific">Polarella glacialis</name>
    <name type="common">Dinoflagellate</name>
    <dbReference type="NCBI Taxonomy" id="89957"/>
    <lineage>
        <taxon>Eukaryota</taxon>
        <taxon>Sar</taxon>
        <taxon>Alveolata</taxon>
        <taxon>Dinophyceae</taxon>
        <taxon>Suessiales</taxon>
        <taxon>Suessiaceae</taxon>
        <taxon>Polarella</taxon>
    </lineage>
</organism>
<dbReference type="Proteomes" id="UP000626109">
    <property type="component" value="Unassembled WGS sequence"/>
</dbReference>
<comment type="caution">
    <text evidence="2">The sequence shown here is derived from an EMBL/GenBank/DDBJ whole genome shotgun (WGS) entry which is preliminary data.</text>
</comment>
<reference evidence="2" key="1">
    <citation type="submission" date="2021-02" db="EMBL/GenBank/DDBJ databases">
        <authorList>
            <person name="Dougan E. K."/>
            <person name="Rhodes N."/>
            <person name="Thang M."/>
            <person name="Chan C."/>
        </authorList>
    </citation>
    <scope>NUCLEOTIDE SEQUENCE</scope>
</reference>
<evidence type="ECO:0000313" key="2">
    <source>
        <dbReference type="EMBL" id="CAE8647471.1"/>
    </source>
</evidence>
<accession>A0A813I9R8</accession>
<dbReference type="InterPro" id="IPR036770">
    <property type="entry name" value="Ankyrin_rpt-contain_sf"/>
</dbReference>
<evidence type="ECO:0000256" key="1">
    <source>
        <dbReference type="SAM" id="MobiDB-lite"/>
    </source>
</evidence>
<gene>
    <name evidence="2" type="ORF">PGLA2088_LOCUS5709</name>
</gene>
<evidence type="ECO:0000313" key="3">
    <source>
        <dbReference type="Proteomes" id="UP000626109"/>
    </source>
</evidence>
<dbReference type="Gene3D" id="1.25.40.20">
    <property type="entry name" value="Ankyrin repeat-containing domain"/>
    <property type="match status" value="1"/>
</dbReference>
<sequence length="725" mass="81920">MALDLEVQSARSSLTSVFHDLLGDDTAKEVAAQEELVRATRLHGTLLVSRQQRETSRGDFKRFSVMYYHRLQEEEALSALRDWDGNSQDLEIRLSAAMYARVPIWHVVVDSIDYPGHQRTVSKYFMQNLEELNDMAKECLVEFLTDDAPSELQAAIQNPQFQDWCRQWYYQSEDVNDERSVRYICRLPGCAVLIHCIRYDFGECCQMLLDNFSDVTASPKWLVLAEPMRYFGKFQVNAFHEAAYCAARQCLDALISYGNHHRLPWKEAQDIDGKTVLDIARSQVERGKEGAMECFDRLQLEYGQQDASNRPSNPSQDALQDNVLLVDFGEGDVEPLERQRLPLPSQVVCWADLVRVSREAIAQFPEHTDKILVKVSKVTVEDSDEDDMRTFFQLWSRARSLSFSKCKFTCRAAPQTVLATIADQLEQEAPPSWERLYVFGALAVRRVEASDSSQSQRSERDQAEAHSQVLVVAQLRRLCRSLASNPLLPLWRLDNFPASLLGIGQRHWAQLLGAAMDVKLCAHQLSEDKQLYRYFWSRLVHVERRMLDRKRLLSDTNILQVEEVLDTMAVPYLQSCVELWMAALCGREEGNIRYLVDHGILTDEQHGTLVSELDNAMVGAMLLCKALPSLPTVFCGGLSHVLTPHVMRHLPATSRVLQQRLSTPGASTWQQAAMDELDPTGPGFDNDSKGTGRGTGGKGKAGKGKAGKGKVGGKGKDSQGYHQRF</sequence>
<name>A0A813I9R8_POLGL</name>
<dbReference type="AlphaFoldDB" id="A0A813I9R8"/>
<protein>
    <submittedName>
        <fullName evidence="2">Uncharacterized protein</fullName>
    </submittedName>
</protein>
<feature type="region of interest" description="Disordered" evidence="1">
    <location>
        <begin position="675"/>
        <end position="725"/>
    </location>
</feature>
<dbReference type="EMBL" id="CAJNNW010005494">
    <property type="protein sequence ID" value="CAE8647471.1"/>
    <property type="molecule type" value="Genomic_DNA"/>
</dbReference>
<feature type="compositionally biased region" description="Basic residues" evidence="1">
    <location>
        <begin position="700"/>
        <end position="713"/>
    </location>
</feature>